<protein>
    <submittedName>
        <fullName evidence="1">Uncharacterized protein</fullName>
    </submittedName>
</protein>
<sequence length="63" mass="7464">MIRPLMYCENAEQVESSIHTIKTRIQELVELENSYTEKLKELKSRYMPEQGSFGNQDYGIHEK</sequence>
<proteinExistence type="predicted"/>
<dbReference type="EMBL" id="SMBZ01000043">
    <property type="protein sequence ID" value="TCV09388.1"/>
    <property type="molecule type" value="Genomic_DNA"/>
</dbReference>
<gene>
    <name evidence="1" type="ORF">EDC17_104324</name>
</gene>
<name>A0A4V2VTZ2_9SPHI</name>
<accession>A0A4V2VTZ2</accession>
<organism evidence="1 2">
    <name type="scientific">Sphingobacterium alimentarium</name>
    <dbReference type="NCBI Taxonomy" id="797292"/>
    <lineage>
        <taxon>Bacteria</taxon>
        <taxon>Pseudomonadati</taxon>
        <taxon>Bacteroidota</taxon>
        <taxon>Sphingobacteriia</taxon>
        <taxon>Sphingobacteriales</taxon>
        <taxon>Sphingobacteriaceae</taxon>
        <taxon>Sphingobacterium</taxon>
    </lineage>
</organism>
<dbReference type="OrthoDB" id="514491at2"/>
<reference evidence="1 2" key="1">
    <citation type="submission" date="2019-03" db="EMBL/GenBank/DDBJ databases">
        <title>Genomic Encyclopedia of Type Strains, Phase IV (KMG-IV): sequencing the most valuable type-strain genomes for metagenomic binning, comparative biology and taxonomic classification.</title>
        <authorList>
            <person name="Goeker M."/>
        </authorList>
    </citation>
    <scope>NUCLEOTIDE SEQUENCE [LARGE SCALE GENOMIC DNA]</scope>
    <source>
        <strain evidence="1 2">DSM 22362</strain>
    </source>
</reference>
<evidence type="ECO:0000313" key="1">
    <source>
        <dbReference type="EMBL" id="TCV09388.1"/>
    </source>
</evidence>
<keyword evidence="2" id="KW-1185">Reference proteome</keyword>
<evidence type="ECO:0000313" key="2">
    <source>
        <dbReference type="Proteomes" id="UP000295197"/>
    </source>
</evidence>
<comment type="caution">
    <text evidence="1">The sequence shown here is derived from an EMBL/GenBank/DDBJ whole genome shotgun (WGS) entry which is preliminary data.</text>
</comment>
<dbReference type="Proteomes" id="UP000295197">
    <property type="component" value="Unassembled WGS sequence"/>
</dbReference>
<dbReference type="RefSeq" id="WP_132778579.1">
    <property type="nucleotide sequence ID" value="NZ_SMBZ01000043.1"/>
</dbReference>
<dbReference type="AlphaFoldDB" id="A0A4V2VTZ2"/>